<dbReference type="AlphaFoldDB" id="A0A5J5EPD8"/>
<keyword evidence="5" id="KW-1185">Reference proteome</keyword>
<feature type="compositionally biased region" description="Basic and acidic residues" evidence="3">
    <location>
        <begin position="182"/>
        <end position="195"/>
    </location>
</feature>
<reference evidence="4 5" key="1">
    <citation type="submission" date="2019-09" db="EMBL/GenBank/DDBJ databases">
        <title>Draft genome of the ectomycorrhizal ascomycete Sphaerosporella brunnea.</title>
        <authorList>
            <consortium name="DOE Joint Genome Institute"/>
            <person name="Benucci G.M."/>
            <person name="Marozzi G."/>
            <person name="Antonielli L."/>
            <person name="Sanchez S."/>
            <person name="Marco P."/>
            <person name="Wang X."/>
            <person name="Falini L.B."/>
            <person name="Barry K."/>
            <person name="Haridas S."/>
            <person name="Lipzen A."/>
            <person name="Labutti K."/>
            <person name="Grigoriev I.V."/>
            <person name="Murat C."/>
            <person name="Martin F."/>
            <person name="Albertini E."/>
            <person name="Donnini D."/>
            <person name="Bonito G."/>
        </authorList>
    </citation>
    <scope>NUCLEOTIDE SEQUENCE [LARGE SCALE GENOMIC DNA]</scope>
    <source>
        <strain evidence="4 5">Sb_GMNB300</strain>
    </source>
</reference>
<organism evidence="4 5">
    <name type="scientific">Sphaerosporella brunnea</name>
    <dbReference type="NCBI Taxonomy" id="1250544"/>
    <lineage>
        <taxon>Eukaryota</taxon>
        <taxon>Fungi</taxon>
        <taxon>Dikarya</taxon>
        <taxon>Ascomycota</taxon>
        <taxon>Pezizomycotina</taxon>
        <taxon>Pezizomycetes</taxon>
        <taxon>Pezizales</taxon>
        <taxon>Pyronemataceae</taxon>
        <taxon>Sphaerosporella</taxon>
    </lineage>
</organism>
<dbReference type="Proteomes" id="UP000326924">
    <property type="component" value="Unassembled WGS sequence"/>
</dbReference>
<sequence length="303" mass="33921">MSLNEEDYIKSRPLLFEARPFARITKRNNQLQSTTPLSSSSSSTNTHAEIDLDFSYFSSAITRIQLQLTTSSREVSRYAAEKTRIESLAAEARETLMRLRESLLSSQLEKTNRLEYDRIAADILESTPRLKPRDEQHANIARLNEEIKDLEREREEYRKVWAARRAQFEEIVKQLEVMSAQIKEEKDEQDRRDGMSEGEEEEGEEVEGPTGAVKSGGATPAQSFVEEKVASRLGVPSTPAPGPSTPNVGTGATPVPVVDEKEEGEEDDDDVDLVDAPPMRPEETEEKKEGPDPGPGPERMDTS</sequence>
<evidence type="ECO:0000256" key="2">
    <source>
        <dbReference type="ARBA" id="ARBA00023242"/>
    </source>
</evidence>
<protein>
    <submittedName>
        <fullName evidence="4">Tho complex subunit 7-domain-containing protein</fullName>
    </submittedName>
</protein>
<comment type="caution">
    <text evidence="4">The sequence shown here is derived from an EMBL/GenBank/DDBJ whole genome shotgun (WGS) entry which is preliminary data.</text>
</comment>
<evidence type="ECO:0000313" key="4">
    <source>
        <dbReference type="EMBL" id="KAA8899638.1"/>
    </source>
</evidence>
<feature type="compositionally biased region" description="Acidic residues" evidence="3">
    <location>
        <begin position="260"/>
        <end position="273"/>
    </location>
</feature>
<dbReference type="GO" id="GO:0006397">
    <property type="term" value="P:mRNA processing"/>
    <property type="evidence" value="ECO:0007669"/>
    <property type="project" value="InterPro"/>
</dbReference>
<evidence type="ECO:0000256" key="3">
    <source>
        <dbReference type="SAM" id="MobiDB-lite"/>
    </source>
</evidence>
<dbReference type="InParanoid" id="A0A5J5EPD8"/>
<gene>
    <name evidence="4" type="ORF">FN846DRAFT_171136</name>
</gene>
<proteinExistence type="predicted"/>
<dbReference type="InterPro" id="IPR008501">
    <property type="entry name" value="THOC7/Mft1"/>
</dbReference>
<dbReference type="EMBL" id="VXIS01000164">
    <property type="protein sequence ID" value="KAA8899638.1"/>
    <property type="molecule type" value="Genomic_DNA"/>
</dbReference>
<feature type="compositionally biased region" description="Acidic residues" evidence="3">
    <location>
        <begin position="196"/>
        <end position="207"/>
    </location>
</feature>
<dbReference type="GO" id="GO:0000445">
    <property type="term" value="C:THO complex part of transcription export complex"/>
    <property type="evidence" value="ECO:0007669"/>
    <property type="project" value="InterPro"/>
</dbReference>
<feature type="region of interest" description="Disordered" evidence="3">
    <location>
        <begin position="182"/>
        <end position="303"/>
    </location>
</feature>
<feature type="compositionally biased region" description="Basic and acidic residues" evidence="3">
    <location>
        <begin position="280"/>
        <end position="291"/>
    </location>
</feature>
<evidence type="ECO:0000256" key="1">
    <source>
        <dbReference type="ARBA" id="ARBA00004123"/>
    </source>
</evidence>
<accession>A0A5J5EPD8</accession>
<dbReference type="Pfam" id="PF05615">
    <property type="entry name" value="THOC7"/>
    <property type="match status" value="1"/>
</dbReference>
<dbReference type="OrthoDB" id="205166at2759"/>
<evidence type="ECO:0000313" key="5">
    <source>
        <dbReference type="Proteomes" id="UP000326924"/>
    </source>
</evidence>
<keyword evidence="2" id="KW-0539">Nucleus</keyword>
<name>A0A5J5EPD8_9PEZI</name>
<comment type="subcellular location">
    <subcellularLocation>
        <location evidence="1">Nucleus</location>
    </subcellularLocation>
</comment>